<evidence type="ECO:0000313" key="2">
    <source>
        <dbReference type="EMBL" id="KIX13849.1"/>
    </source>
</evidence>
<feature type="domain" description="Oxidoreductase molybdopterin-binding" evidence="1">
    <location>
        <begin position="61"/>
        <end position="147"/>
    </location>
</feature>
<proteinExistence type="predicted"/>
<dbReference type="SUPFAM" id="SSF56524">
    <property type="entry name" value="Oxidoreductase molybdopterin-binding domain"/>
    <property type="match status" value="1"/>
</dbReference>
<dbReference type="Pfam" id="PF00174">
    <property type="entry name" value="Oxidored_molyb"/>
    <property type="match status" value="1"/>
</dbReference>
<dbReference type="InterPro" id="IPR000572">
    <property type="entry name" value="OxRdtase_Mopterin-bd_dom"/>
</dbReference>
<keyword evidence="3" id="KW-1185">Reference proteome</keyword>
<dbReference type="Proteomes" id="UP000032233">
    <property type="component" value="Unassembled WGS sequence"/>
</dbReference>
<organism evidence="2 3">
    <name type="scientific">Dethiosulfatarculus sandiegensis</name>
    <dbReference type="NCBI Taxonomy" id="1429043"/>
    <lineage>
        <taxon>Bacteria</taxon>
        <taxon>Pseudomonadati</taxon>
        <taxon>Thermodesulfobacteriota</taxon>
        <taxon>Desulfarculia</taxon>
        <taxon>Desulfarculales</taxon>
        <taxon>Desulfarculaceae</taxon>
        <taxon>Dethiosulfatarculus</taxon>
    </lineage>
</organism>
<name>A0A0D2J6Q2_9BACT</name>
<dbReference type="AlphaFoldDB" id="A0A0D2J6Q2"/>
<evidence type="ECO:0000313" key="3">
    <source>
        <dbReference type="Proteomes" id="UP000032233"/>
    </source>
</evidence>
<dbReference type="InParanoid" id="A0A0D2J6Q2"/>
<gene>
    <name evidence="2" type="ORF">X474_11270</name>
</gene>
<accession>A0A0D2J6Q2</accession>
<sequence length="160" mass="17463">MTALLIFLCIPPASAEDSARVVLRINGMVKTPLKLTLSDLANLPTLTREKTDTEKQSSALEGISVWRLVTMAGPQKEADSIIFFAPDGNTGGMPLPLEYLSQSDAMLVLKENKRPVTPDQGLPFLPPSQVKLGYKWTDHFVSRILITDISGLTGSKNPAW</sequence>
<dbReference type="InterPro" id="IPR036374">
    <property type="entry name" value="OxRdtase_Mopterin-bd_sf"/>
</dbReference>
<reference evidence="2 3" key="1">
    <citation type="submission" date="2013-11" db="EMBL/GenBank/DDBJ databases">
        <title>Metagenomic analysis of a methanogenic consortium involved in long chain n-alkane degradation.</title>
        <authorList>
            <person name="Davidova I.A."/>
            <person name="Callaghan A.V."/>
            <person name="Wawrik B."/>
            <person name="Pruitt S."/>
            <person name="Marks C."/>
            <person name="Duncan K.E."/>
            <person name="Suflita J.M."/>
        </authorList>
    </citation>
    <scope>NUCLEOTIDE SEQUENCE [LARGE SCALE GENOMIC DNA]</scope>
    <source>
        <strain evidence="2 3">SPR</strain>
    </source>
</reference>
<dbReference type="Gene3D" id="3.90.420.10">
    <property type="entry name" value="Oxidoreductase, molybdopterin-binding domain"/>
    <property type="match status" value="1"/>
</dbReference>
<protein>
    <recommendedName>
        <fullName evidence="1">Oxidoreductase molybdopterin-binding domain-containing protein</fullName>
    </recommendedName>
</protein>
<comment type="caution">
    <text evidence="2">The sequence shown here is derived from an EMBL/GenBank/DDBJ whole genome shotgun (WGS) entry which is preliminary data.</text>
</comment>
<dbReference type="EMBL" id="AZAC01000014">
    <property type="protein sequence ID" value="KIX13849.1"/>
    <property type="molecule type" value="Genomic_DNA"/>
</dbReference>
<evidence type="ECO:0000259" key="1">
    <source>
        <dbReference type="Pfam" id="PF00174"/>
    </source>
</evidence>
<dbReference type="STRING" id="1429043.X474_11270"/>